<comment type="caution">
    <text evidence="4">The sequence shown here is derived from an EMBL/GenBank/DDBJ whole genome shotgun (WGS) entry which is preliminary data.</text>
</comment>
<keyword evidence="2" id="KW-0732">Signal</keyword>
<evidence type="ECO:0000313" key="5">
    <source>
        <dbReference type="Proteomes" id="UP000783588"/>
    </source>
</evidence>
<dbReference type="InterPro" id="IPR001119">
    <property type="entry name" value="SLH_dom"/>
</dbReference>
<dbReference type="Pfam" id="PF07532">
    <property type="entry name" value="Big_4"/>
    <property type="match status" value="1"/>
</dbReference>
<feature type="signal peptide" evidence="2">
    <location>
        <begin position="1"/>
        <end position="27"/>
    </location>
</feature>
<dbReference type="Pfam" id="PF00395">
    <property type="entry name" value="SLH"/>
    <property type="match status" value="3"/>
</dbReference>
<dbReference type="EMBL" id="JAHLQI010000002">
    <property type="protein sequence ID" value="MBU5489869.1"/>
    <property type="molecule type" value="Genomic_DNA"/>
</dbReference>
<evidence type="ECO:0000256" key="1">
    <source>
        <dbReference type="ARBA" id="ARBA00022737"/>
    </source>
</evidence>
<dbReference type="RefSeq" id="WP_216469526.1">
    <property type="nucleotide sequence ID" value="NZ_JAHLQI010000002.1"/>
</dbReference>
<dbReference type="PROSITE" id="PS51272">
    <property type="entry name" value="SLH"/>
    <property type="match status" value="2"/>
</dbReference>
<evidence type="ECO:0000313" key="4">
    <source>
        <dbReference type="EMBL" id="MBU5489869.1"/>
    </source>
</evidence>
<protein>
    <submittedName>
        <fullName evidence="4">S-layer homology domain-containing protein</fullName>
    </submittedName>
</protein>
<feature type="chain" id="PRO_5046778938" evidence="2">
    <location>
        <begin position="28"/>
        <end position="481"/>
    </location>
</feature>
<accession>A0ABS6EQA1</accession>
<dbReference type="InterPro" id="IPR011081">
    <property type="entry name" value="Big_4"/>
</dbReference>
<keyword evidence="1" id="KW-0677">Repeat</keyword>
<keyword evidence="5" id="KW-1185">Reference proteome</keyword>
<dbReference type="Pfam" id="PF18013">
    <property type="entry name" value="Phage_lysozyme2"/>
    <property type="match status" value="1"/>
</dbReference>
<organism evidence="4 5">
    <name type="scientific">Butyricicoccus intestinisimiae</name>
    <dbReference type="NCBI Taxonomy" id="2841509"/>
    <lineage>
        <taxon>Bacteria</taxon>
        <taxon>Bacillati</taxon>
        <taxon>Bacillota</taxon>
        <taxon>Clostridia</taxon>
        <taxon>Eubacteriales</taxon>
        <taxon>Butyricicoccaceae</taxon>
        <taxon>Butyricicoccus</taxon>
    </lineage>
</organism>
<evidence type="ECO:0000259" key="3">
    <source>
        <dbReference type="PROSITE" id="PS51272"/>
    </source>
</evidence>
<sequence>MEQVKRFGAGVLASVLAVSMLQTMVFAVDTAPDKQKIAGFVQAGQEIGEVSFTLGQEESELTAQMPQTISVSAEDGSEQQLPVTWMTQADYANSDDFYYAFVPQWDADTYDVAPDAEVPYILAQRTDATVMEQDGVRSMNVEASGANATAIFKFFVNTMNYSSAAACGVLANIKAESNFNPHCYGDNGTSYGICQWHNSRFTALKNWCSQNGYDYTTLNGQLYYLKKELSANTNTYLYNGKTINNKMLTYTASADNAYNAGYYWCCYYEVPANKESVAKARGNVAKNTYWPEFGTGASSSTSVSSIFSDVSSSAWYKDSVQFVYDHKLMTGTKKNTFAPNSALTRAMIAQILYANAGSPSVSGTVPFKDVSSSAWYYNAVRWAYKTKLMSGMSSTKFAPNDNLTHEQLAVVLHNHAGKPSGGSMPNYSDAKNVSSWAKNAVKWANGKGLLGYVSLEGAKSYGPQKAALRSETAYNMYKYLG</sequence>
<gene>
    <name evidence="4" type="ORF">KQI75_04415</name>
</gene>
<evidence type="ECO:0000256" key="2">
    <source>
        <dbReference type="SAM" id="SignalP"/>
    </source>
</evidence>
<feature type="domain" description="SLH" evidence="3">
    <location>
        <begin position="363"/>
        <end position="426"/>
    </location>
</feature>
<feature type="domain" description="SLH" evidence="3">
    <location>
        <begin position="303"/>
        <end position="362"/>
    </location>
</feature>
<proteinExistence type="predicted"/>
<dbReference type="Proteomes" id="UP000783588">
    <property type="component" value="Unassembled WGS sequence"/>
</dbReference>
<reference evidence="4 5" key="1">
    <citation type="submission" date="2021-06" db="EMBL/GenBank/DDBJ databases">
        <authorList>
            <person name="Sun Q."/>
            <person name="Li D."/>
        </authorList>
    </citation>
    <scope>NUCLEOTIDE SEQUENCE [LARGE SCALE GENOMIC DNA]</scope>
    <source>
        <strain evidence="4 5">MSJd-7</strain>
    </source>
</reference>
<name>A0ABS6EQA1_9FIRM</name>
<dbReference type="InterPro" id="IPR041219">
    <property type="entry name" value="Phage_lysozyme2"/>
</dbReference>